<keyword evidence="3" id="KW-1185">Reference proteome</keyword>
<keyword evidence="1" id="KW-1133">Transmembrane helix</keyword>
<feature type="transmembrane region" description="Helical" evidence="1">
    <location>
        <begin position="12"/>
        <end position="30"/>
    </location>
</feature>
<name>A0ABN9PDB1_9DINO</name>
<keyword evidence="1" id="KW-0472">Membrane</keyword>
<evidence type="ECO:0000313" key="3">
    <source>
        <dbReference type="Proteomes" id="UP001189429"/>
    </source>
</evidence>
<comment type="caution">
    <text evidence="2">The sequence shown here is derived from an EMBL/GenBank/DDBJ whole genome shotgun (WGS) entry which is preliminary data.</text>
</comment>
<keyword evidence="1" id="KW-0812">Transmembrane</keyword>
<protein>
    <submittedName>
        <fullName evidence="2">Uncharacterized protein</fullName>
    </submittedName>
</protein>
<dbReference type="EMBL" id="CAUYUJ010000001">
    <property type="protein sequence ID" value="CAK0788094.1"/>
    <property type="molecule type" value="Genomic_DNA"/>
</dbReference>
<reference evidence="2" key="1">
    <citation type="submission" date="2023-10" db="EMBL/GenBank/DDBJ databases">
        <authorList>
            <person name="Chen Y."/>
            <person name="Shah S."/>
            <person name="Dougan E. K."/>
            <person name="Thang M."/>
            <person name="Chan C."/>
        </authorList>
    </citation>
    <scope>NUCLEOTIDE SEQUENCE [LARGE SCALE GENOMIC DNA]</scope>
</reference>
<accession>A0ABN9PDB1</accession>
<proteinExistence type="predicted"/>
<sequence length="130" mass="14245">MNMYLDTPLPFGYVHLITLLVNVQNLVMALKSGFVFAQHFALAQHFAMAQQVVTLGVVVAVYQGILQIACVIANPFGDNILNFPIAGYMNFMAKTVDAMSRAQNECPVVAENGRLHHPKAEGLDSTRPAR</sequence>
<evidence type="ECO:0000256" key="1">
    <source>
        <dbReference type="SAM" id="Phobius"/>
    </source>
</evidence>
<gene>
    <name evidence="2" type="ORF">PCOR1329_LOCUS62</name>
</gene>
<organism evidence="2 3">
    <name type="scientific">Prorocentrum cordatum</name>
    <dbReference type="NCBI Taxonomy" id="2364126"/>
    <lineage>
        <taxon>Eukaryota</taxon>
        <taxon>Sar</taxon>
        <taxon>Alveolata</taxon>
        <taxon>Dinophyceae</taxon>
        <taxon>Prorocentrales</taxon>
        <taxon>Prorocentraceae</taxon>
        <taxon>Prorocentrum</taxon>
    </lineage>
</organism>
<evidence type="ECO:0000313" key="2">
    <source>
        <dbReference type="EMBL" id="CAK0788094.1"/>
    </source>
</evidence>
<dbReference type="Proteomes" id="UP001189429">
    <property type="component" value="Unassembled WGS sequence"/>
</dbReference>